<dbReference type="PANTHER" id="PTHR30294">
    <property type="entry name" value="MEMBRANE COMPONENT OF ABC TRANSPORTER YHHJ-RELATED"/>
    <property type="match status" value="1"/>
</dbReference>
<evidence type="ECO:0000313" key="9">
    <source>
        <dbReference type="Proteomes" id="UP000187261"/>
    </source>
</evidence>
<evidence type="ECO:0000256" key="5">
    <source>
        <dbReference type="ARBA" id="ARBA00023136"/>
    </source>
</evidence>
<dbReference type="STRING" id="1121284.SAMN05660493_02200"/>
<dbReference type="GO" id="GO:0005886">
    <property type="term" value="C:plasma membrane"/>
    <property type="evidence" value="ECO:0007669"/>
    <property type="project" value="UniProtKB-SubCell"/>
</dbReference>
<dbReference type="RefSeq" id="WP_076783641.1">
    <property type="nucleotide sequence ID" value="NZ_FTPU01000024.1"/>
</dbReference>
<dbReference type="PANTHER" id="PTHR30294:SF46">
    <property type="entry name" value="ABC TRANSPORTER PERMEASE"/>
    <property type="match status" value="1"/>
</dbReference>
<gene>
    <name evidence="8" type="ORF">SAMN05660493_02200</name>
</gene>
<feature type="transmembrane region" description="Helical" evidence="6">
    <location>
        <begin position="302"/>
        <end position="324"/>
    </location>
</feature>
<proteinExistence type="predicted"/>
<evidence type="ECO:0000256" key="4">
    <source>
        <dbReference type="ARBA" id="ARBA00022989"/>
    </source>
</evidence>
<comment type="subcellular location">
    <subcellularLocation>
        <location evidence="1">Cell membrane</location>
        <topology evidence="1">Multi-pass membrane protein</topology>
    </subcellularLocation>
</comment>
<keyword evidence="2" id="KW-1003">Cell membrane</keyword>
<dbReference type="Pfam" id="PF12698">
    <property type="entry name" value="ABC2_membrane_3"/>
    <property type="match status" value="1"/>
</dbReference>
<sequence>MKVVINILKREIRNVSKDASLFLILLLAPILYAFMYGSIYLNKGEEKVKLALVDDDATTISRTLTSELNSTSIIDIIPASDLRDAQEKMYKGEVQGYFYIQKDLEKLLLSQKQANVNVVLNASRFLPSSDLLSTVTKVCLTVGAGVRKTYFNKQGMSDEEAMTMTNPINLDYRPLYNPDMTYGSFLLPGLLAIILQQTLLIGVAASLASEREEKKLKSLYNLSGQNISKIIFGKSLLYFFVFMIFGLFFTVVNFSVFGVEVRGSYWALALVTAIFIATVIVFGMLIGSFFKTKLLTFQVMVFSSYPIFLITGYSMPYIALPGFIQFCSDMLPTSPFLKAYISVVQEGGSLSDNLPAIIHLLLLWLLFSLLLIFRIKYLTGNEKLGTQQNIA</sequence>
<reference evidence="9" key="1">
    <citation type="submission" date="2016-10" db="EMBL/GenBank/DDBJ databases">
        <authorList>
            <person name="Varghese N."/>
            <person name="Submissions S."/>
        </authorList>
    </citation>
    <scope>NUCLEOTIDE SEQUENCE [LARGE SCALE GENOMIC DNA]</scope>
    <source>
        <strain evidence="9">DSM 19482</strain>
    </source>
</reference>
<dbReference type="GO" id="GO:0140359">
    <property type="term" value="F:ABC-type transporter activity"/>
    <property type="evidence" value="ECO:0007669"/>
    <property type="project" value="InterPro"/>
</dbReference>
<dbReference type="InterPro" id="IPR051449">
    <property type="entry name" value="ABC-2_transporter_component"/>
</dbReference>
<dbReference type="InterPro" id="IPR013525">
    <property type="entry name" value="ABC2_TM"/>
</dbReference>
<keyword evidence="9" id="KW-1185">Reference proteome</keyword>
<dbReference type="EMBL" id="FTPU01000024">
    <property type="protein sequence ID" value="SIT97481.1"/>
    <property type="molecule type" value="Genomic_DNA"/>
</dbReference>
<accession>A0A1U7PZV4</accession>
<feature type="transmembrane region" description="Helical" evidence="6">
    <location>
        <begin position="236"/>
        <end position="259"/>
    </location>
</feature>
<feature type="transmembrane region" description="Helical" evidence="6">
    <location>
        <begin position="21"/>
        <end position="41"/>
    </location>
</feature>
<name>A0A1U7PZV4_9FLAO</name>
<feature type="transmembrane region" description="Helical" evidence="6">
    <location>
        <begin position="185"/>
        <end position="208"/>
    </location>
</feature>
<evidence type="ECO:0000256" key="3">
    <source>
        <dbReference type="ARBA" id="ARBA00022692"/>
    </source>
</evidence>
<evidence type="ECO:0000256" key="6">
    <source>
        <dbReference type="SAM" id="Phobius"/>
    </source>
</evidence>
<feature type="domain" description="ABC-2 type transporter transmembrane" evidence="7">
    <location>
        <begin position="22"/>
        <end position="372"/>
    </location>
</feature>
<keyword evidence="3 6" id="KW-0812">Transmembrane</keyword>
<evidence type="ECO:0000313" key="8">
    <source>
        <dbReference type="EMBL" id="SIT97481.1"/>
    </source>
</evidence>
<evidence type="ECO:0000256" key="2">
    <source>
        <dbReference type="ARBA" id="ARBA00022475"/>
    </source>
</evidence>
<feature type="transmembrane region" description="Helical" evidence="6">
    <location>
        <begin position="356"/>
        <end position="373"/>
    </location>
</feature>
<evidence type="ECO:0000259" key="7">
    <source>
        <dbReference type="Pfam" id="PF12698"/>
    </source>
</evidence>
<dbReference type="Gene3D" id="3.40.1710.10">
    <property type="entry name" value="abc type-2 transporter like domain"/>
    <property type="match status" value="1"/>
</dbReference>
<dbReference type="AlphaFoldDB" id="A0A1U7PZV4"/>
<keyword evidence="4 6" id="KW-1133">Transmembrane helix</keyword>
<evidence type="ECO:0000256" key="1">
    <source>
        <dbReference type="ARBA" id="ARBA00004651"/>
    </source>
</evidence>
<feature type="transmembrane region" description="Helical" evidence="6">
    <location>
        <begin position="265"/>
        <end position="290"/>
    </location>
</feature>
<keyword evidence="5 6" id="KW-0472">Membrane</keyword>
<dbReference type="Proteomes" id="UP000187261">
    <property type="component" value="Unassembled WGS sequence"/>
</dbReference>
<organism evidence="8 9">
    <name type="scientific">Epilithonimonas bovis DSM 19482</name>
    <dbReference type="NCBI Taxonomy" id="1121284"/>
    <lineage>
        <taxon>Bacteria</taxon>
        <taxon>Pseudomonadati</taxon>
        <taxon>Bacteroidota</taxon>
        <taxon>Flavobacteriia</taxon>
        <taxon>Flavobacteriales</taxon>
        <taxon>Weeksellaceae</taxon>
        <taxon>Chryseobacterium group</taxon>
        <taxon>Epilithonimonas</taxon>
    </lineage>
</organism>
<protein>
    <submittedName>
        <fullName evidence="8">ABC-2 type transport system permease protein</fullName>
    </submittedName>
</protein>